<dbReference type="EC" id="3.6.1.41" evidence="1"/>
<dbReference type="InterPro" id="IPR006675">
    <property type="entry name" value="HDIG_dom"/>
</dbReference>
<dbReference type="NCBIfam" id="TIGR00488">
    <property type="entry name" value="bis(5'-nucleosyl)-tetraphosphatase (symmetrical) YqeK"/>
    <property type="match status" value="1"/>
</dbReference>
<evidence type="ECO:0000256" key="5">
    <source>
        <dbReference type="ARBA" id="ARBA00023004"/>
    </source>
</evidence>
<sequence length="186" mass="21650">MDRQTLLAAIKERMPEKRYIHSIGVMETAIRLAEKYQEDPKRAEIAGILHDIAKYADVEWMKKVVIEQQMDPRLLEWNAEILHGPIGAWIAQTEFHIEDEEILNAIRYHTTGRADMTTFEKIIFVADMIEPNRKFHGVEKLRADADINLDDAFRACITHTLSFLVSSQQAIYPVSIECYNFLMREE</sequence>
<name>A0ABR8XJE3_9BACL</name>
<evidence type="ECO:0000256" key="2">
    <source>
        <dbReference type="ARBA" id="ARBA00022723"/>
    </source>
</evidence>
<accession>A0ABR8XJE3</accession>
<dbReference type="InterPro" id="IPR005249">
    <property type="entry name" value="YqeK"/>
</dbReference>
<dbReference type="CDD" id="cd00077">
    <property type="entry name" value="HDc"/>
    <property type="match status" value="1"/>
</dbReference>
<feature type="domain" description="HD" evidence="7">
    <location>
        <begin position="18"/>
        <end position="132"/>
    </location>
</feature>
<dbReference type="EMBL" id="JACSPW010000002">
    <property type="protein sequence ID" value="MBD8032054.1"/>
    <property type="molecule type" value="Genomic_DNA"/>
</dbReference>
<dbReference type="RefSeq" id="WP_191702671.1">
    <property type="nucleotide sequence ID" value="NZ_JACSPW010000002.1"/>
</dbReference>
<reference evidence="8 9" key="1">
    <citation type="submission" date="2020-08" db="EMBL/GenBank/DDBJ databases">
        <title>A Genomic Blueprint of the Chicken Gut Microbiome.</title>
        <authorList>
            <person name="Gilroy R."/>
            <person name="Ravi A."/>
            <person name="Getino M."/>
            <person name="Pursley I."/>
            <person name="Horton D.L."/>
            <person name="Alikhan N.-F."/>
            <person name="Baker D."/>
            <person name="Gharbi K."/>
            <person name="Hall N."/>
            <person name="Watson M."/>
            <person name="Adriaenssens E.M."/>
            <person name="Foster-Nyarko E."/>
            <person name="Jarju S."/>
            <person name="Secka A."/>
            <person name="Antonio M."/>
            <person name="Oren A."/>
            <person name="Chaudhuri R."/>
            <person name="La Ragione R.M."/>
            <person name="Hildebrand F."/>
            <person name="Pallen M.J."/>
        </authorList>
    </citation>
    <scope>NUCLEOTIDE SEQUENCE [LARGE SCALE GENOMIC DNA]</scope>
    <source>
        <strain evidence="8 9">Sa1YVA6</strain>
    </source>
</reference>
<evidence type="ECO:0000313" key="8">
    <source>
        <dbReference type="EMBL" id="MBD8032054.1"/>
    </source>
</evidence>
<gene>
    <name evidence="8" type="primary">yqeK</name>
    <name evidence="8" type="ORF">H9632_03160</name>
</gene>
<evidence type="ECO:0000256" key="3">
    <source>
        <dbReference type="ARBA" id="ARBA00022741"/>
    </source>
</evidence>
<dbReference type="Gene3D" id="1.10.3210.10">
    <property type="entry name" value="Hypothetical protein af1432"/>
    <property type="match status" value="1"/>
</dbReference>
<dbReference type="InterPro" id="IPR051094">
    <property type="entry name" value="Diverse_Catalytic_Enzymes"/>
</dbReference>
<comment type="catalytic activity">
    <reaction evidence="6">
        <text>P(1),P(4)-bis(5'-adenosyl) tetraphosphate + H2O = 2 ADP + 2 H(+)</text>
        <dbReference type="Rhea" id="RHEA:24252"/>
        <dbReference type="ChEBI" id="CHEBI:15377"/>
        <dbReference type="ChEBI" id="CHEBI:15378"/>
        <dbReference type="ChEBI" id="CHEBI:58141"/>
        <dbReference type="ChEBI" id="CHEBI:456216"/>
        <dbReference type="EC" id="3.6.1.41"/>
    </reaction>
</comment>
<dbReference type="InterPro" id="IPR006674">
    <property type="entry name" value="HD_domain"/>
</dbReference>
<proteinExistence type="predicted"/>
<dbReference type="SUPFAM" id="SSF109604">
    <property type="entry name" value="HD-domain/PDEase-like"/>
    <property type="match status" value="1"/>
</dbReference>
<dbReference type="PANTHER" id="PTHR35795:SF1">
    <property type="entry name" value="BIS(5'-NUCLEOSYL)-TETRAPHOSPHATASE, SYMMETRICAL"/>
    <property type="match status" value="1"/>
</dbReference>
<evidence type="ECO:0000256" key="4">
    <source>
        <dbReference type="ARBA" id="ARBA00022801"/>
    </source>
</evidence>
<evidence type="ECO:0000256" key="6">
    <source>
        <dbReference type="ARBA" id="ARBA00049417"/>
    </source>
</evidence>
<comment type="caution">
    <text evidence="8">The sequence shown here is derived from an EMBL/GenBank/DDBJ whole genome shotgun (WGS) entry which is preliminary data.</text>
</comment>
<dbReference type="Proteomes" id="UP000600565">
    <property type="component" value="Unassembled WGS sequence"/>
</dbReference>
<dbReference type="Pfam" id="PF01966">
    <property type="entry name" value="HD"/>
    <property type="match status" value="1"/>
</dbReference>
<keyword evidence="5" id="KW-0408">Iron</keyword>
<evidence type="ECO:0000259" key="7">
    <source>
        <dbReference type="PROSITE" id="PS51831"/>
    </source>
</evidence>
<dbReference type="SMART" id="SM00471">
    <property type="entry name" value="HDc"/>
    <property type="match status" value="1"/>
</dbReference>
<evidence type="ECO:0000256" key="1">
    <source>
        <dbReference type="ARBA" id="ARBA00012506"/>
    </source>
</evidence>
<keyword evidence="2" id="KW-0479">Metal-binding</keyword>
<protein>
    <recommendedName>
        <fullName evidence="1">bis(5'-nucleosyl)-tetraphosphatase (symmetrical)</fullName>
        <ecNumber evidence="1">3.6.1.41</ecNumber>
    </recommendedName>
</protein>
<dbReference type="InterPro" id="IPR003607">
    <property type="entry name" value="HD/PDEase_dom"/>
</dbReference>
<dbReference type="GO" id="GO:0008803">
    <property type="term" value="F:bis(5'-nucleosyl)-tetraphosphatase (symmetrical) activity"/>
    <property type="evidence" value="ECO:0007669"/>
    <property type="project" value="UniProtKB-EC"/>
</dbReference>
<evidence type="ECO:0000313" key="9">
    <source>
        <dbReference type="Proteomes" id="UP000600565"/>
    </source>
</evidence>
<keyword evidence="9" id="KW-1185">Reference proteome</keyword>
<dbReference type="PROSITE" id="PS51831">
    <property type="entry name" value="HD"/>
    <property type="match status" value="1"/>
</dbReference>
<keyword evidence="4 8" id="KW-0378">Hydrolase</keyword>
<dbReference type="PANTHER" id="PTHR35795">
    <property type="entry name" value="SLR1885 PROTEIN"/>
    <property type="match status" value="1"/>
</dbReference>
<organism evidence="8 9">
    <name type="scientific">Solibacillus merdavium</name>
    <dbReference type="NCBI Taxonomy" id="2762218"/>
    <lineage>
        <taxon>Bacteria</taxon>
        <taxon>Bacillati</taxon>
        <taxon>Bacillota</taxon>
        <taxon>Bacilli</taxon>
        <taxon>Bacillales</taxon>
        <taxon>Caryophanaceae</taxon>
        <taxon>Solibacillus</taxon>
    </lineage>
</organism>
<dbReference type="NCBIfam" id="TIGR00277">
    <property type="entry name" value="HDIG"/>
    <property type="match status" value="1"/>
</dbReference>
<keyword evidence="3" id="KW-0547">Nucleotide-binding</keyword>